<dbReference type="AlphaFoldDB" id="A0A1H3S778"/>
<dbReference type="Gene3D" id="3.30.1330.40">
    <property type="entry name" value="RutC-like"/>
    <property type="match status" value="1"/>
</dbReference>
<dbReference type="GO" id="GO:0019239">
    <property type="term" value="F:deaminase activity"/>
    <property type="evidence" value="ECO:0007669"/>
    <property type="project" value="TreeGrafter"/>
</dbReference>
<dbReference type="FunFam" id="3.30.1330.40:FF:000001">
    <property type="entry name" value="L-PSP family endoribonuclease"/>
    <property type="match status" value="1"/>
</dbReference>
<proteinExistence type="inferred from homology"/>
<dbReference type="GO" id="GO:0005829">
    <property type="term" value="C:cytosol"/>
    <property type="evidence" value="ECO:0007669"/>
    <property type="project" value="TreeGrafter"/>
</dbReference>
<dbReference type="Proteomes" id="UP000199529">
    <property type="component" value="Unassembled WGS sequence"/>
</dbReference>
<evidence type="ECO:0000313" key="3">
    <source>
        <dbReference type="Proteomes" id="UP000199529"/>
    </source>
</evidence>
<dbReference type="InterPro" id="IPR006056">
    <property type="entry name" value="RidA"/>
</dbReference>
<protein>
    <submittedName>
        <fullName evidence="2">2-iminobutanoate/2-iminopropanoate deaminase</fullName>
    </submittedName>
</protein>
<dbReference type="InterPro" id="IPR019897">
    <property type="entry name" value="RidA_CS"/>
</dbReference>
<dbReference type="STRING" id="418495.SAMN05216215_106115"/>
<comment type="similarity">
    <text evidence="1">Belongs to the RutC family.</text>
</comment>
<reference evidence="3" key="1">
    <citation type="submission" date="2016-10" db="EMBL/GenBank/DDBJ databases">
        <authorList>
            <person name="Varghese N."/>
            <person name="Submissions S."/>
        </authorList>
    </citation>
    <scope>NUCLEOTIDE SEQUENCE [LARGE SCALE GENOMIC DNA]</scope>
    <source>
        <strain evidence="3">CGMCC 4.3530</strain>
    </source>
</reference>
<dbReference type="SUPFAM" id="SSF55298">
    <property type="entry name" value="YjgF-like"/>
    <property type="match status" value="1"/>
</dbReference>
<dbReference type="RefSeq" id="WP_425441815.1">
    <property type="nucleotide sequence ID" value="NZ_FNOK01000061.1"/>
</dbReference>
<dbReference type="PANTHER" id="PTHR11803:SF58">
    <property type="entry name" value="PROTEIN HMF1-RELATED"/>
    <property type="match status" value="1"/>
</dbReference>
<evidence type="ECO:0000256" key="1">
    <source>
        <dbReference type="ARBA" id="ARBA00010552"/>
    </source>
</evidence>
<keyword evidence="3" id="KW-1185">Reference proteome</keyword>
<evidence type="ECO:0000313" key="2">
    <source>
        <dbReference type="EMBL" id="SDZ33754.1"/>
    </source>
</evidence>
<accession>A0A1H3S778</accession>
<dbReference type="Pfam" id="PF01042">
    <property type="entry name" value="Ribonuc_L-PSP"/>
    <property type="match status" value="1"/>
</dbReference>
<dbReference type="NCBIfam" id="TIGR00004">
    <property type="entry name" value="Rid family detoxifying hydrolase"/>
    <property type="match status" value="1"/>
</dbReference>
<sequence length="174" mass="18444">MRRQQSSPARNRLRRLTRPAVIAAMAGVIGLGIGSQTMPASAGDESGNAHRVITSPDAPAAIGPYSQGIAVGNHVYLSGQLPLDPKTNQIPEGATIQDQTRQVLRNLEAVLEAADMSLGDVVSTTVYLTDLDDFAAFNATYAEFFAQRSPVRATVEVAQLSRGAKLEISAIAVR</sequence>
<dbReference type="PROSITE" id="PS01094">
    <property type="entry name" value="UPF0076"/>
    <property type="match status" value="1"/>
</dbReference>
<dbReference type="InterPro" id="IPR035959">
    <property type="entry name" value="RutC-like_sf"/>
</dbReference>
<dbReference type="InterPro" id="IPR006175">
    <property type="entry name" value="YjgF/YER057c/UK114"/>
</dbReference>
<gene>
    <name evidence="2" type="ORF">SAMN05216215_106115</name>
</gene>
<organism evidence="2 3">
    <name type="scientific">Saccharopolyspora shandongensis</name>
    <dbReference type="NCBI Taxonomy" id="418495"/>
    <lineage>
        <taxon>Bacteria</taxon>
        <taxon>Bacillati</taxon>
        <taxon>Actinomycetota</taxon>
        <taxon>Actinomycetes</taxon>
        <taxon>Pseudonocardiales</taxon>
        <taxon>Pseudonocardiaceae</taxon>
        <taxon>Saccharopolyspora</taxon>
    </lineage>
</organism>
<dbReference type="EMBL" id="FNOK01000061">
    <property type="protein sequence ID" value="SDZ33754.1"/>
    <property type="molecule type" value="Genomic_DNA"/>
</dbReference>
<name>A0A1H3S778_9PSEU</name>
<dbReference type="CDD" id="cd00448">
    <property type="entry name" value="YjgF_YER057c_UK114_family"/>
    <property type="match status" value="1"/>
</dbReference>
<dbReference type="PANTHER" id="PTHR11803">
    <property type="entry name" value="2-IMINOBUTANOATE/2-IMINOPROPANOATE DEAMINASE RIDA"/>
    <property type="match status" value="1"/>
</dbReference>